<evidence type="ECO:0000313" key="4">
    <source>
        <dbReference type="Proteomes" id="UP000030656"/>
    </source>
</evidence>
<reference evidence="3 4" key="2">
    <citation type="submission" date="2013-02" db="EMBL/GenBank/DDBJ databases">
        <title>The Genome Sequence of Plasmodium falciparum FCH/4.</title>
        <authorList>
            <consortium name="The Broad Institute Genome Sequencing Platform"/>
            <consortium name="The Broad Institute Genome Sequencing Center for Infectious Disease"/>
            <person name="Neafsey D."/>
            <person name="Cheeseman I."/>
            <person name="Volkman S."/>
            <person name="Adams J."/>
            <person name="Walker B."/>
            <person name="Young S.K."/>
            <person name="Zeng Q."/>
            <person name="Gargeya S."/>
            <person name="Fitzgerald M."/>
            <person name="Haas B."/>
            <person name="Abouelleil A."/>
            <person name="Alvarado L."/>
            <person name="Arachchi H.M."/>
            <person name="Berlin A.M."/>
            <person name="Chapman S.B."/>
            <person name="Dewar J."/>
            <person name="Goldberg J."/>
            <person name="Griggs A."/>
            <person name="Gujja S."/>
            <person name="Hansen M."/>
            <person name="Howarth C."/>
            <person name="Imamovic A."/>
            <person name="Larimer J."/>
            <person name="McCowan C."/>
            <person name="Murphy C."/>
            <person name="Neiman D."/>
            <person name="Pearson M."/>
            <person name="Priest M."/>
            <person name="Roberts A."/>
            <person name="Saif S."/>
            <person name="Shea T."/>
            <person name="Sisk P."/>
            <person name="Sykes S."/>
            <person name="Wortman J."/>
            <person name="Nusbaum C."/>
            <person name="Birren B."/>
        </authorList>
    </citation>
    <scope>NUCLEOTIDE SEQUENCE [LARGE SCALE GENOMIC DNA]</scope>
    <source>
        <strain evidence="3 4">FCH/4</strain>
    </source>
</reference>
<sequence>MYVKCFFYVIQILFIIFLKCHCYKIKCFNILDLNKKKYYSFREHINCEHIRNSVNRNNLSNVLLRRRTKNALVKELYVSKLKDNYKTHTNFIRTNNIFLEEDKKIQECNINNIINNNVDIQENVEKYNILYKNQLDDINILYILLFNTLMIYKKKYDFFMNENYIRSYYYIYKNNLGRDKKIYNTKNYFINTFSISWYNTIKPYMNNIFLEILNIIENTLGNKIFYIDIKQELNKNRDEIINTLYNIYKGNFRKRDKKPIKLLFIGSNEYSNLCFKIILLIIKRLRNDIILDNVITKSPRRKGRNLILKKSNVEDEAIKNNINVFYYDKLKNNIHMLQNKKMDLCISISFGEIFNCNFFKTIKSNIFSLHPSLLPFYKGASPIQRSLLNNEILYGYSVFLTTLNIDSGNVIMKKPFWFNSNYNFNDIITILFTQGTLSLLKNISYLANYNKDIPHKNIYNNNICEETKNNLNQNHVQNKYDSEINIHNSNLENKNNSRNNILPLNINNVLNNYNNKMYIQNDYNINNNYAPKIKNDEKYVCFFCSTSLFIHNKIRSFINWPKAECTLFLLQNEVIKPLEIKIIKSSYDLNNNYKFIKYDGLINTHDQHTCFDNIPRNFVYIQNDSLNILCKNNTLLKIYKLQQKNKKIVDAMSFINSINKCSLENK</sequence>
<name>A0A024VN34_PLAFA</name>
<dbReference type="GO" id="GO:0005739">
    <property type="term" value="C:mitochondrion"/>
    <property type="evidence" value="ECO:0007669"/>
    <property type="project" value="TreeGrafter"/>
</dbReference>
<dbReference type="PANTHER" id="PTHR11138">
    <property type="entry name" value="METHIONYL-TRNA FORMYLTRANSFERASE"/>
    <property type="match status" value="1"/>
</dbReference>
<dbReference type="Proteomes" id="UP000030656">
    <property type="component" value="Unassembled WGS sequence"/>
</dbReference>
<dbReference type="Gene3D" id="3.10.25.10">
    <property type="entry name" value="Formyl transferase, C-terminal domain"/>
    <property type="match status" value="1"/>
</dbReference>
<accession>A0A024VN34</accession>
<dbReference type="PANTHER" id="PTHR11138:SF5">
    <property type="entry name" value="METHIONYL-TRNA FORMYLTRANSFERASE, MITOCHONDRIAL"/>
    <property type="match status" value="1"/>
</dbReference>
<evidence type="ECO:0008006" key="5">
    <source>
        <dbReference type="Google" id="ProtNLM"/>
    </source>
</evidence>
<dbReference type="Pfam" id="PF02911">
    <property type="entry name" value="Formyl_trans_C"/>
    <property type="match status" value="1"/>
</dbReference>
<dbReference type="EMBL" id="KI927957">
    <property type="protein sequence ID" value="ETW29703.1"/>
    <property type="molecule type" value="Genomic_DNA"/>
</dbReference>
<gene>
    <name evidence="3" type="ORF">PFFCH_02973</name>
</gene>
<dbReference type="SUPFAM" id="SSF53328">
    <property type="entry name" value="Formyltransferase"/>
    <property type="match status" value="1"/>
</dbReference>
<dbReference type="InterPro" id="IPR011034">
    <property type="entry name" value="Formyl_transferase-like_C_sf"/>
</dbReference>
<feature type="domain" description="Formyl transferase C-terminal" evidence="2">
    <location>
        <begin position="532"/>
        <end position="658"/>
    </location>
</feature>
<dbReference type="OrthoDB" id="10268103at2759"/>
<dbReference type="FunFam" id="3.10.25.10:FF:000008">
    <property type="entry name" value="Putative methionyl-tRNA formyltransferase"/>
    <property type="match status" value="1"/>
</dbReference>
<proteinExistence type="predicted"/>
<dbReference type="InterPro" id="IPR037022">
    <property type="entry name" value="Formyl_trans_C_sf"/>
</dbReference>
<dbReference type="FunFam" id="3.40.50.170:FF:000015">
    <property type="entry name" value="Putative methionyl-tRNA formyltransferase"/>
    <property type="match status" value="1"/>
</dbReference>
<evidence type="ECO:0000259" key="1">
    <source>
        <dbReference type="Pfam" id="PF00551"/>
    </source>
</evidence>
<dbReference type="InterPro" id="IPR036477">
    <property type="entry name" value="Formyl_transf_N_sf"/>
</dbReference>
<feature type="domain" description="Formyl transferase N-terminal" evidence="1">
    <location>
        <begin position="261"/>
        <end position="414"/>
    </location>
</feature>
<evidence type="ECO:0000259" key="2">
    <source>
        <dbReference type="Pfam" id="PF02911"/>
    </source>
</evidence>
<evidence type="ECO:0000313" key="3">
    <source>
        <dbReference type="EMBL" id="ETW29703.1"/>
    </source>
</evidence>
<protein>
    <recommendedName>
        <fullName evidence="5">Methionyl-tRNA formyltransferase</fullName>
    </recommendedName>
</protein>
<dbReference type="Pfam" id="PF00551">
    <property type="entry name" value="Formyl_trans_N"/>
    <property type="match status" value="1"/>
</dbReference>
<dbReference type="InterPro" id="IPR002376">
    <property type="entry name" value="Formyl_transf_N"/>
</dbReference>
<dbReference type="Gene3D" id="3.40.50.170">
    <property type="entry name" value="Formyl transferase, N-terminal domain"/>
    <property type="match status" value="1"/>
</dbReference>
<organism evidence="3 4">
    <name type="scientific">Plasmodium falciparum FCH/4</name>
    <dbReference type="NCBI Taxonomy" id="1036724"/>
    <lineage>
        <taxon>Eukaryota</taxon>
        <taxon>Sar</taxon>
        <taxon>Alveolata</taxon>
        <taxon>Apicomplexa</taxon>
        <taxon>Aconoidasida</taxon>
        <taxon>Haemosporida</taxon>
        <taxon>Plasmodiidae</taxon>
        <taxon>Plasmodium</taxon>
        <taxon>Plasmodium (Laverania)</taxon>
    </lineage>
</organism>
<dbReference type="SUPFAM" id="SSF50486">
    <property type="entry name" value="FMT C-terminal domain-like"/>
    <property type="match status" value="1"/>
</dbReference>
<dbReference type="AlphaFoldDB" id="A0A024VN34"/>
<dbReference type="GO" id="GO:0004479">
    <property type="term" value="F:methionyl-tRNA formyltransferase activity"/>
    <property type="evidence" value="ECO:0007669"/>
    <property type="project" value="TreeGrafter"/>
</dbReference>
<dbReference type="InterPro" id="IPR005793">
    <property type="entry name" value="Formyl_trans_C"/>
</dbReference>
<reference evidence="3 4" key="1">
    <citation type="submission" date="2013-02" db="EMBL/GenBank/DDBJ databases">
        <title>The Genome Annotation of Plasmodium falciparum FCH/4.</title>
        <authorList>
            <consortium name="The Broad Institute Genome Sequencing Platform"/>
            <consortium name="The Broad Institute Genome Sequencing Center for Infectious Disease"/>
            <person name="Neafsey D."/>
            <person name="Hoffman S."/>
            <person name="Volkman S."/>
            <person name="Rosenthal P."/>
            <person name="Walker B."/>
            <person name="Young S.K."/>
            <person name="Zeng Q."/>
            <person name="Gargeya S."/>
            <person name="Fitzgerald M."/>
            <person name="Haas B."/>
            <person name="Abouelleil A."/>
            <person name="Allen A.W."/>
            <person name="Alvarado L."/>
            <person name="Arachchi H.M."/>
            <person name="Berlin A.M."/>
            <person name="Chapman S.B."/>
            <person name="Gainer-Dewar J."/>
            <person name="Goldberg J."/>
            <person name="Griggs A."/>
            <person name="Gujja S."/>
            <person name="Hansen M."/>
            <person name="Howarth C."/>
            <person name="Imamovic A."/>
            <person name="Ireland A."/>
            <person name="Larimer J."/>
            <person name="McCowan C."/>
            <person name="Murphy C."/>
            <person name="Pearson M."/>
            <person name="Poon T.W."/>
            <person name="Priest M."/>
            <person name="Roberts A."/>
            <person name="Saif S."/>
            <person name="Shea T."/>
            <person name="Sisk P."/>
            <person name="Sykes S."/>
            <person name="Wortman J."/>
            <person name="Nusbaum C."/>
            <person name="Birren B."/>
        </authorList>
    </citation>
    <scope>NUCLEOTIDE SEQUENCE [LARGE SCALE GENOMIC DNA]</scope>
    <source>
        <strain evidence="3 4">FCH/4</strain>
    </source>
</reference>